<dbReference type="Pfam" id="PF00791">
    <property type="entry name" value="ZU5"/>
    <property type="match status" value="1"/>
</dbReference>
<reference evidence="3" key="1">
    <citation type="submission" date="2022-11" db="EMBL/GenBank/DDBJ databases">
        <title>Centuries of genome instability and evolution in soft-shell clam transmissible cancer (bioRxiv).</title>
        <authorList>
            <person name="Hart S.F.M."/>
            <person name="Yonemitsu M.A."/>
            <person name="Giersch R.M."/>
            <person name="Beal B.F."/>
            <person name="Arriagada G."/>
            <person name="Davis B.W."/>
            <person name="Ostrander E.A."/>
            <person name="Goff S.P."/>
            <person name="Metzger M.J."/>
        </authorList>
    </citation>
    <scope>NUCLEOTIDE SEQUENCE</scope>
    <source>
        <strain evidence="3">MELC-2E11</strain>
        <tissue evidence="3">Siphon/mantle</tissue>
    </source>
</reference>
<dbReference type="PROSITE" id="PS50017">
    <property type="entry name" value="DEATH_DOMAIN"/>
    <property type="match status" value="1"/>
</dbReference>
<dbReference type="InterPro" id="IPR036397">
    <property type="entry name" value="RNaseH_sf"/>
</dbReference>
<dbReference type="PROSITE" id="PS51145">
    <property type="entry name" value="ZU5"/>
    <property type="match status" value="1"/>
</dbReference>
<name>A0ABY7G943_MYAAR</name>
<dbReference type="InterPro" id="IPR000906">
    <property type="entry name" value="ZU5_dom"/>
</dbReference>
<dbReference type="InterPro" id="IPR011029">
    <property type="entry name" value="DEATH-like_dom_sf"/>
</dbReference>
<sequence length="454" mass="51291">MFDSLRSGNEDVVLSPIVVCQPSGLQLKRKCTLEIPHCAYQPNTFWVMDVKTCHGDLLTTCSYKWITVSTNSIAIEERKLLIDVNHFTLYACVGVTKAPSHAAKRMHLVSFLDATQTTHNTVKQRVYCLNDYSVDLKVAAEREITLGAPPKMSDSTQLLVYDTGKDVIVEVDSLNDQWRVLGSSSERLPYALVWEAYTPHCTLVFEGATVAGTKSEKLVCDILAYQDGNDNNVGKLKIAENVFGELPESIVRIQSQRNQVAETLKEMLDPINECATNAGDWQALAEKMGCSYVRIKWLETQIGSPTVVLIHQWFAEGRTLGELIQKLEEINRPDAVQELRNLKTQNDLDNQKLHLNENMQVVRRDMVQALRKKRPGMEEDIENDNVPAHRARYTELELDVLGIGRLERAPYSPDIAPLDFALFSAVKAQIRGIRFDDLESLRRHVQTIMSSFDK</sequence>
<gene>
    <name evidence="3" type="ORF">MAR_003430</name>
</gene>
<dbReference type="PANTHER" id="PTHR12582">
    <property type="entry name" value="NETRIN RECEPTOR UNC5"/>
    <property type="match status" value="1"/>
</dbReference>
<dbReference type="EMBL" id="CP111027">
    <property type="protein sequence ID" value="WAR29862.1"/>
    <property type="molecule type" value="Genomic_DNA"/>
</dbReference>
<dbReference type="Proteomes" id="UP001164746">
    <property type="component" value="Chromosome 16"/>
</dbReference>
<dbReference type="Gene3D" id="3.30.420.10">
    <property type="entry name" value="Ribonuclease H-like superfamily/Ribonuclease H"/>
    <property type="match status" value="1"/>
</dbReference>
<accession>A0ABY7G943</accession>
<evidence type="ECO:0000259" key="1">
    <source>
        <dbReference type="PROSITE" id="PS50017"/>
    </source>
</evidence>
<evidence type="ECO:0000313" key="4">
    <source>
        <dbReference type="Proteomes" id="UP001164746"/>
    </source>
</evidence>
<dbReference type="PANTHER" id="PTHR12582:SF41">
    <property type="entry name" value="UNC5C-LIKE PROTEIN"/>
    <property type="match status" value="1"/>
</dbReference>
<organism evidence="3 4">
    <name type="scientific">Mya arenaria</name>
    <name type="common">Soft-shell clam</name>
    <dbReference type="NCBI Taxonomy" id="6604"/>
    <lineage>
        <taxon>Eukaryota</taxon>
        <taxon>Metazoa</taxon>
        <taxon>Spiralia</taxon>
        <taxon>Lophotrochozoa</taxon>
        <taxon>Mollusca</taxon>
        <taxon>Bivalvia</taxon>
        <taxon>Autobranchia</taxon>
        <taxon>Heteroconchia</taxon>
        <taxon>Euheterodonta</taxon>
        <taxon>Imparidentia</taxon>
        <taxon>Neoheterodontei</taxon>
        <taxon>Myida</taxon>
        <taxon>Myoidea</taxon>
        <taxon>Myidae</taxon>
        <taxon>Mya</taxon>
    </lineage>
</organism>
<dbReference type="SUPFAM" id="SSF47986">
    <property type="entry name" value="DEATH domain"/>
    <property type="match status" value="1"/>
</dbReference>
<feature type="domain" description="Death" evidence="1">
    <location>
        <begin position="280"/>
        <end position="343"/>
    </location>
</feature>
<proteinExistence type="predicted"/>
<evidence type="ECO:0000259" key="2">
    <source>
        <dbReference type="PROSITE" id="PS51145"/>
    </source>
</evidence>
<feature type="domain" description="ZU5" evidence="2">
    <location>
        <begin position="1"/>
        <end position="96"/>
    </location>
</feature>
<keyword evidence="4" id="KW-1185">Reference proteome</keyword>
<dbReference type="InterPro" id="IPR037936">
    <property type="entry name" value="UNC5A-D"/>
</dbReference>
<protein>
    <submittedName>
        <fullName evidence="3">UN5CL-like protein</fullName>
    </submittedName>
</protein>
<evidence type="ECO:0000313" key="3">
    <source>
        <dbReference type="EMBL" id="WAR29862.1"/>
    </source>
</evidence>
<dbReference type="Pfam" id="PF00531">
    <property type="entry name" value="Death"/>
    <property type="match status" value="1"/>
</dbReference>
<dbReference type="Gene3D" id="2.60.220.30">
    <property type="match status" value="1"/>
</dbReference>
<dbReference type="InterPro" id="IPR000488">
    <property type="entry name" value="Death_dom"/>
</dbReference>